<evidence type="ECO:0000313" key="2">
    <source>
        <dbReference type="EMBL" id="EOB05743.1"/>
    </source>
</evidence>
<accession>R0LZ53</accession>
<name>R0LZ53_ANAPL</name>
<gene>
    <name evidence="2" type="ORF">Anapl_16735</name>
</gene>
<feature type="region of interest" description="Disordered" evidence="1">
    <location>
        <begin position="1"/>
        <end position="21"/>
    </location>
</feature>
<organism evidence="2 3">
    <name type="scientific">Anas platyrhynchos</name>
    <name type="common">Mallard</name>
    <name type="synonym">Anas boschas</name>
    <dbReference type="NCBI Taxonomy" id="8839"/>
    <lineage>
        <taxon>Eukaryota</taxon>
        <taxon>Metazoa</taxon>
        <taxon>Chordata</taxon>
        <taxon>Craniata</taxon>
        <taxon>Vertebrata</taxon>
        <taxon>Euteleostomi</taxon>
        <taxon>Archelosauria</taxon>
        <taxon>Archosauria</taxon>
        <taxon>Dinosauria</taxon>
        <taxon>Saurischia</taxon>
        <taxon>Theropoda</taxon>
        <taxon>Coelurosauria</taxon>
        <taxon>Aves</taxon>
        <taxon>Neognathae</taxon>
        <taxon>Galloanserae</taxon>
        <taxon>Anseriformes</taxon>
        <taxon>Anatidae</taxon>
        <taxon>Anatinae</taxon>
        <taxon>Anas</taxon>
    </lineage>
</organism>
<keyword evidence="3" id="KW-1185">Reference proteome</keyword>
<sequence>MHVTPELMPKMHVTSGGDPVSHGHFTTSPKKLMLKPEHSSLQERLSIPDICKQGRQRETLTGPQRHRGWNSTRPEATAAGQVKSDRRRCQALPPQHPVATLWHLIPSAFRLLELVGIHGLVTHIVEDNSGTSEYSRDWSGEGIATEMSTRDFMGNMIGAIEQFRAALEPIQEAVYVNMVMPTFLYLYPRLLYTNLLNCLGQKISQICFCLEDAAFRKTSSRDIRNSTSCE</sequence>
<evidence type="ECO:0000256" key="1">
    <source>
        <dbReference type="SAM" id="MobiDB-lite"/>
    </source>
</evidence>
<reference evidence="3" key="1">
    <citation type="journal article" date="2013" name="Nat. Genet.">
        <title>The duck genome and transcriptome provide insight into an avian influenza virus reservoir species.</title>
        <authorList>
            <person name="Huang Y."/>
            <person name="Li Y."/>
            <person name="Burt D.W."/>
            <person name="Chen H."/>
            <person name="Zhang Y."/>
            <person name="Qian W."/>
            <person name="Kim H."/>
            <person name="Gan S."/>
            <person name="Zhao Y."/>
            <person name="Li J."/>
            <person name="Yi K."/>
            <person name="Feng H."/>
            <person name="Zhu P."/>
            <person name="Li B."/>
            <person name="Liu Q."/>
            <person name="Fairley S."/>
            <person name="Magor K.E."/>
            <person name="Du Z."/>
            <person name="Hu X."/>
            <person name="Goodman L."/>
            <person name="Tafer H."/>
            <person name="Vignal A."/>
            <person name="Lee T."/>
            <person name="Kim K.W."/>
            <person name="Sheng Z."/>
            <person name="An Y."/>
            <person name="Searle S."/>
            <person name="Herrero J."/>
            <person name="Groenen M.A."/>
            <person name="Crooijmans R.P."/>
            <person name="Faraut T."/>
            <person name="Cai Q."/>
            <person name="Webster R.G."/>
            <person name="Aldridge J.R."/>
            <person name="Warren W.C."/>
            <person name="Bartschat S."/>
            <person name="Kehr S."/>
            <person name="Marz M."/>
            <person name="Stadler P.F."/>
            <person name="Smith J."/>
            <person name="Kraus R.H."/>
            <person name="Zhao Y."/>
            <person name="Ren L."/>
            <person name="Fei J."/>
            <person name="Morisson M."/>
            <person name="Kaiser P."/>
            <person name="Griffin D.K."/>
            <person name="Rao M."/>
            <person name="Pitel F."/>
            <person name="Wang J."/>
            <person name="Li N."/>
        </authorList>
    </citation>
    <scope>NUCLEOTIDE SEQUENCE [LARGE SCALE GENOMIC DNA]</scope>
</reference>
<dbReference type="Proteomes" id="UP000296049">
    <property type="component" value="Unassembled WGS sequence"/>
</dbReference>
<proteinExistence type="predicted"/>
<protein>
    <submittedName>
        <fullName evidence="2">Uncharacterized protein</fullName>
    </submittedName>
</protein>
<dbReference type="AlphaFoldDB" id="R0LZ53"/>
<evidence type="ECO:0000313" key="3">
    <source>
        <dbReference type="Proteomes" id="UP000296049"/>
    </source>
</evidence>
<feature type="region of interest" description="Disordered" evidence="1">
    <location>
        <begin position="56"/>
        <end position="83"/>
    </location>
</feature>
<dbReference type="EMBL" id="KB742667">
    <property type="protein sequence ID" value="EOB05743.1"/>
    <property type="molecule type" value="Genomic_DNA"/>
</dbReference>